<evidence type="ECO:0000256" key="1">
    <source>
        <dbReference type="SAM" id="Phobius"/>
    </source>
</evidence>
<sequence length="293" mass="32555">MTENIHRANNFIILAGGAALIGFAPIFVRWSEMSPSWVTFYRMLLAMPFLILINIYLNKAIVFKIKSKRSVFIALVAAFAFTIDLTLWHWSIGMTSISNGTIIVNSAPIFVALIYFFYFKEKLTKYFFISSGVTYLGVVGLILSADHYTSGNLLGDIFCIIAALFYAIYLVFISRLGKEEALSIIFYTTLFVCIFSIPSALIESSQILPPSLDEWLNLLLLALLCQVGGQYMITYSIARISPSGGSIALLLQPVTATICAAYIFAETVNVIQMLFICIALFGIYLARLNVVNT</sequence>
<dbReference type="EMBL" id="QOPI01000016">
    <property type="protein sequence ID" value="RCL44445.1"/>
    <property type="molecule type" value="Genomic_DNA"/>
</dbReference>
<evidence type="ECO:0000313" key="3">
    <source>
        <dbReference type="EMBL" id="RCL44445.1"/>
    </source>
</evidence>
<dbReference type="PANTHER" id="PTHR22911:SF76">
    <property type="entry name" value="EAMA DOMAIN-CONTAINING PROTEIN"/>
    <property type="match status" value="1"/>
</dbReference>
<accession>A0A368C4W7</accession>
<keyword evidence="1" id="KW-1133">Transmembrane helix</keyword>
<name>A0A368C4W7_9GAMM</name>
<keyword evidence="1" id="KW-0472">Membrane</keyword>
<dbReference type="AlphaFoldDB" id="A0A368C4W7"/>
<feature type="transmembrane region" description="Helical" evidence="1">
    <location>
        <begin position="12"/>
        <end position="28"/>
    </location>
</feature>
<dbReference type="InterPro" id="IPR037185">
    <property type="entry name" value="EmrE-like"/>
</dbReference>
<comment type="caution">
    <text evidence="3">The sequence shown here is derived from an EMBL/GenBank/DDBJ whole genome shotgun (WGS) entry which is preliminary data.</text>
</comment>
<feature type="transmembrane region" description="Helical" evidence="1">
    <location>
        <begin position="126"/>
        <end position="145"/>
    </location>
</feature>
<feature type="transmembrane region" description="Helical" evidence="1">
    <location>
        <begin position="184"/>
        <end position="202"/>
    </location>
</feature>
<dbReference type="InterPro" id="IPR000620">
    <property type="entry name" value="EamA_dom"/>
</dbReference>
<dbReference type="SUPFAM" id="SSF103481">
    <property type="entry name" value="Multidrug resistance efflux transporter EmrE"/>
    <property type="match status" value="2"/>
</dbReference>
<reference evidence="3 4" key="1">
    <citation type="journal article" date="2018" name="Microbiome">
        <title>Fine metagenomic profile of the Mediterranean stratified and mixed water columns revealed by assembly and recruitment.</title>
        <authorList>
            <person name="Haro-Moreno J.M."/>
            <person name="Lopez-Perez M."/>
            <person name="De La Torre J.R."/>
            <person name="Picazo A."/>
            <person name="Camacho A."/>
            <person name="Rodriguez-Valera F."/>
        </authorList>
    </citation>
    <scope>NUCLEOTIDE SEQUENCE [LARGE SCALE GENOMIC DNA]</scope>
    <source>
        <strain evidence="3">MED-G78</strain>
    </source>
</reference>
<feature type="transmembrane region" description="Helical" evidence="1">
    <location>
        <begin position="70"/>
        <end position="90"/>
    </location>
</feature>
<feature type="transmembrane region" description="Helical" evidence="1">
    <location>
        <begin position="270"/>
        <end position="290"/>
    </location>
</feature>
<feature type="transmembrane region" description="Helical" evidence="1">
    <location>
        <begin position="40"/>
        <end position="58"/>
    </location>
</feature>
<dbReference type="PANTHER" id="PTHR22911">
    <property type="entry name" value="ACYL-MALONYL CONDENSING ENZYME-RELATED"/>
    <property type="match status" value="1"/>
</dbReference>
<protein>
    <submittedName>
        <fullName evidence="3">DMT family transporter</fullName>
    </submittedName>
</protein>
<evidence type="ECO:0000313" key="4">
    <source>
        <dbReference type="Proteomes" id="UP000252915"/>
    </source>
</evidence>
<dbReference type="GO" id="GO:0016020">
    <property type="term" value="C:membrane"/>
    <property type="evidence" value="ECO:0007669"/>
    <property type="project" value="InterPro"/>
</dbReference>
<dbReference type="Pfam" id="PF00892">
    <property type="entry name" value="EamA"/>
    <property type="match status" value="2"/>
</dbReference>
<feature type="transmembrane region" description="Helical" evidence="1">
    <location>
        <begin position="214"/>
        <end position="233"/>
    </location>
</feature>
<evidence type="ECO:0000259" key="2">
    <source>
        <dbReference type="Pfam" id="PF00892"/>
    </source>
</evidence>
<feature type="domain" description="EamA" evidence="2">
    <location>
        <begin position="13"/>
        <end position="142"/>
    </location>
</feature>
<feature type="transmembrane region" description="Helical" evidence="1">
    <location>
        <begin position="245"/>
        <end position="264"/>
    </location>
</feature>
<feature type="domain" description="EamA" evidence="2">
    <location>
        <begin position="154"/>
        <end position="286"/>
    </location>
</feature>
<feature type="transmembrane region" description="Helical" evidence="1">
    <location>
        <begin position="151"/>
        <end position="172"/>
    </location>
</feature>
<dbReference type="Proteomes" id="UP000252915">
    <property type="component" value="Unassembled WGS sequence"/>
</dbReference>
<feature type="transmembrane region" description="Helical" evidence="1">
    <location>
        <begin position="102"/>
        <end position="119"/>
    </location>
</feature>
<gene>
    <name evidence="3" type="ORF">DBW92_03290</name>
</gene>
<organism evidence="3 4">
    <name type="scientific">SAR86 cluster bacterium</name>
    <dbReference type="NCBI Taxonomy" id="2030880"/>
    <lineage>
        <taxon>Bacteria</taxon>
        <taxon>Pseudomonadati</taxon>
        <taxon>Pseudomonadota</taxon>
        <taxon>Gammaproteobacteria</taxon>
        <taxon>SAR86 cluster</taxon>
    </lineage>
</organism>
<proteinExistence type="predicted"/>
<keyword evidence="1" id="KW-0812">Transmembrane</keyword>